<reference evidence="2 3" key="1">
    <citation type="submission" date="2013-01" db="EMBL/GenBank/DDBJ databases">
        <authorList>
            <person name="Inman J."/>
            <person name="Zafar N."/>
            <person name="Lorenzi H."/>
            <person name="Caler E."/>
        </authorList>
    </citation>
    <scope>NUCLEOTIDE SEQUENCE [LARGE SCALE GENOMIC DNA]</scope>
    <source>
        <strain evidence="2 3">HM-3:IMSS</strain>
    </source>
</reference>
<evidence type="ECO:0000313" key="3">
    <source>
        <dbReference type="Proteomes" id="UP000030780"/>
    </source>
</evidence>
<proteinExistence type="predicted"/>
<feature type="region of interest" description="Disordered" evidence="1">
    <location>
        <begin position="343"/>
        <end position="395"/>
    </location>
</feature>
<dbReference type="Proteomes" id="UP000030780">
    <property type="component" value="Unassembled WGS sequence"/>
</dbReference>
<sequence length="395" mass="46153">MHGFLTLNFDANHPSLSTPILKQMVENWCSTKTNKAEIEYLAVSNTKGKNAHAHVFFKLNERAKVHKKPVAKINNIEYKLVFTPVTEHKKFDGSFQAIIKYLKNQNKKHGAESTFDEIGKEEAIKGKVGNNLVEQALSLENLKEAEGLLRQASMTWYLNNVKKFREIWREQHSNKQPNRINIKLRPWKEDNILVKNARAWLQGGLKVDEFRGHFMFDGHDEYKNYDIRLFDDANLKEVEWFEFKALISTRGETITMNIKYDHINVTSLPTIIVMNTKNWDLMKKIAKEHNDLDWLEKNTAVLYSKEPLFERPKEIRRTIEELKKQYGDLDPAILEMFDEEDIQPDQEEGSEDSSSEFQLQEPLPAIINPEITLRLPDDDFIPEPEKKTQSAINRR</sequence>
<protein>
    <submittedName>
        <fullName evidence="2">Uncharacterized protein</fullName>
    </submittedName>
</protein>
<name>M7WG57_ENTHI</name>
<evidence type="ECO:0000256" key="1">
    <source>
        <dbReference type="SAM" id="MobiDB-lite"/>
    </source>
</evidence>
<gene>
    <name evidence="2" type="ORF">KM1_314660</name>
</gene>
<dbReference type="EMBL" id="KB637289">
    <property type="protein sequence ID" value="EMS16976.1"/>
    <property type="molecule type" value="Genomic_DNA"/>
</dbReference>
<accession>M7WG57</accession>
<dbReference type="VEuPathDB" id="AmoebaDB:KM1_314660"/>
<feature type="compositionally biased region" description="Acidic residues" evidence="1">
    <location>
        <begin position="343"/>
        <end position="354"/>
    </location>
</feature>
<organism evidence="2 3">
    <name type="scientific">Entamoeba histolytica HM-3:IMSS</name>
    <dbReference type="NCBI Taxonomy" id="885315"/>
    <lineage>
        <taxon>Eukaryota</taxon>
        <taxon>Amoebozoa</taxon>
        <taxon>Evosea</taxon>
        <taxon>Archamoebae</taxon>
        <taxon>Mastigamoebida</taxon>
        <taxon>Entamoebidae</taxon>
        <taxon>Entamoeba</taxon>
    </lineage>
</organism>
<dbReference type="AlphaFoldDB" id="M7WG57"/>
<evidence type="ECO:0000313" key="2">
    <source>
        <dbReference type="EMBL" id="EMS16976.1"/>
    </source>
</evidence>
<dbReference type="OrthoDB" id="10427798at2759"/>